<dbReference type="SUPFAM" id="SSF57362">
    <property type="entry name" value="BPTI-like"/>
    <property type="match status" value="1"/>
</dbReference>
<evidence type="ECO:0000256" key="16">
    <source>
        <dbReference type="SAM" id="SignalP"/>
    </source>
</evidence>
<dbReference type="SMART" id="SM00327">
    <property type="entry name" value="VWA"/>
    <property type="match status" value="2"/>
</dbReference>
<keyword evidence="3" id="KW-0272">Extracellular matrix</keyword>
<dbReference type="EMBL" id="VZTB01004970">
    <property type="protein sequence ID" value="NXA75009.1"/>
    <property type="molecule type" value="Genomic_DNA"/>
</dbReference>
<evidence type="ECO:0000256" key="5">
    <source>
        <dbReference type="ARBA" id="ARBA00022729"/>
    </source>
</evidence>
<dbReference type="FunFam" id="3.40.50.410:FF:000051">
    <property type="entry name" value="Collagen type XXVIII alpha 1 chain"/>
    <property type="match status" value="1"/>
</dbReference>
<evidence type="ECO:0000256" key="13">
    <source>
        <dbReference type="ARBA" id="ARBA00061466"/>
    </source>
</evidence>
<evidence type="ECO:0000256" key="2">
    <source>
        <dbReference type="ARBA" id="ARBA00022525"/>
    </source>
</evidence>
<dbReference type="InterPro" id="IPR036880">
    <property type="entry name" value="Kunitz_BPTI_sf"/>
</dbReference>
<dbReference type="InterPro" id="IPR002223">
    <property type="entry name" value="Kunitz_BPTI"/>
</dbReference>
<dbReference type="PROSITE" id="PS50234">
    <property type="entry name" value="VWFA"/>
    <property type="match status" value="2"/>
</dbReference>
<feature type="non-terminal residue" evidence="19">
    <location>
        <position position="1"/>
    </location>
</feature>
<evidence type="ECO:0000256" key="8">
    <source>
        <dbReference type="ARBA" id="ARBA00022889"/>
    </source>
</evidence>
<dbReference type="FunFam" id="4.10.410.10:FF:000020">
    <property type="entry name" value="Collagen, type VI, alpha 3"/>
    <property type="match status" value="1"/>
</dbReference>
<keyword evidence="20" id="KW-1185">Reference proteome</keyword>
<feature type="compositionally biased region" description="Basic and acidic residues" evidence="15">
    <location>
        <begin position="730"/>
        <end position="746"/>
    </location>
</feature>
<dbReference type="GO" id="GO:0005581">
    <property type="term" value="C:collagen trimer"/>
    <property type="evidence" value="ECO:0007669"/>
    <property type="project" value="UniProtKB-KW"/>
</dbReference>
<evidence type="ECO:0000256" key="12">
    <source>
        <dbReference type="ARBA" id="ARBA00058139"/>
    </source>
</evidence>
<proteinExistence type="inferred from homology"/>
<keyword evidence="5 16" id="KW-0732">Signal</keyword>
<dbReference type="GO" id="GO:0007155">
    <property type="term" value="P:cell adhesion"/>
    <property type="evidence" value="ECO:0007669"/>
    <property type="project" value="UniProtKB-KW"/>
</dbReference>
<dbReference type="Pfam" id="PF01391">
    <property type="entry name" value="Collagen"/>
    <property type="match status" value="2"/>
</dbReference>
<dbReference type="PANTHER" id="PTHR24023:SF1082">
    <property type="entry name" value="COLLAGEN TRIPLE HELIX REPEAT"/>
    <property type="match status" value="1"/>
</dbReference>
<dbReference type="GO" id="GO:0005604">
    <property type="term" value="C:basement membrane"/>
    <property type="evidence" value="ECO:0007669"/>
    <property type="project" value="UniProtKB-SubCell"/>
</dbReference>
<feature type="domain" description="VWFA" evidence="17">
    <location>
        <begin position="791"/>
        <end position="974"/>
    </location>
</feature>
<dbReference type="SUPFAM" id="SSF53300">
    <property type="entry name" value="vWA-like"/>
    <property type="match status" value="2"/>
</dbReference>
<feature type="domain" description="BPTI/Kunitz inhibitor" evidence="18">
    <location>
        <begin position="1096"/>
        <end position="1146"/>
    </location>
</feature>
<feature type="domain" description="VWFA" evidence="17">
    <location>
        <begin position="47"/>
        <end position="234"/>
    </location>
</feature>
<evidence type="ECO:0000256" key="6">
    <source>
        <dbReference type="ARBA" id="ARBA00022737"/>
    </source>
</evidence>
<evidence type="ECO:0000259" key="18">
    <source>
        <dbReference type="PROSITE" id="PS50279"/>
    </source>
</evidence>
<evidence type="ECO:0000256" key="14">
    <source>
        <dbReference type="ARBA" id="ARBA00070674"/>
    </source>
</evidence>
<feature type="compositionally biased region" description="Basic and acidic residues" evidence="15">
    <location>
        <begin position="425"/>
        <end position="436"/>
    </location>
</feature>
<protein>
    <recommendedName>
        <fullName evidence="14">Collagen alpha-1(XXVIII) chain</fullName>
    </recommendedName>
</protein>
<dbReference type="GO" id="GO:0030020">
    <property type="term" value="F:extracellular matrix structural constituent conferring tensile strength"/>
    <property type="evidence" value="ECO:0007669"/>
    <property type="project" value="TreeGrafter"/>
</dbReference>
<keyword evidence="2" id="KW-0964">Secreted</keyword>
<dbReference type="Gene3D" id="3.40.50.410">
    <property type="entry name" value="von Willebrand factor, type A domain"/>
    <property type="match status" value="2"/>
</dbReference>
<feature type="compositionally biased region" description="Low complexity" evidence="15">
    <location>
        <begin position="600"/>
        <end position="617"/>
    </location>
</feature>
<feature type="region of interest" description="Disordered" evidence="15">
    <location>
        <begin position="245"/>
        <end position="521"/>
    </location>
</feature>
<keyword evidence="10" id="KW-0176">Collagen</keyword>
<dbReference type="SMART" id="SM00131">
    <property type="entry name" value="KU"/>
    <property type="match status" value="1"/>
</dbReference>
<evidence type="ECO:0000256" key="1">
    <source>
        <dbReference type="ARBA" id="ARBA00004302"/>
    </source>
</evidence>
<dbReference type="FunFam" id="3.40.50.410:FF:000003">
    <property type="entry name" value="Collagen type VI alpha 3 chain"/>
    <property type="match status" value="1"/>
</dbReference>
<dbReference type="InterPro" id="IPR008160">
    <property type="entry name" value="Collagen"/>
</dbReference>
<evidence type="ECO:0000256" key="4">
    <source>
        <dbReference type="ARBA" id="ARBA00022690"/>
    </source>
</evidence>
<gene>
    <name evidence="19" type="primary">Col28a1_0</name>
    <name evidence="19" type="ORF">THRLUD_R06770</name>
</gene>
<keyword evidence="8" id="KW-0130">Cell adhesion</keyword>
<dbReference type="CDD" id="cd01450">
    <property type="entry name" value="vWFA_subfamily_ECM"/>
    <property type="match status" value="1"/>
</dbReference>
<dbReference type="AlphaFoldDB" id="A0A7K7YCM2"/>
<dbReference type="InterPro" id="IPR002035">
    <property type="entry name" value="VWF_A"/>
</dbReference>
<evidence type="ECO:0000256" key="10">
    <source>
        <dbReference type="ARBA" id="ARBA00023119"/>
    </source>
</evidence>
<organism evidence="19 20">
    <name type="scientific">Thryothorus ludovicianus</name>
    <name type="common">Carolina wren</name>
    <name type="synonym">Sylvia ludoviciana</name>
    <dbReference type="NCBI Taxonomy" id="74200"/>
    <lineage>
        <taxon>Eukaryota</taxon>
        <taxon>Metazoa</taxon>
        <taxon>Chordata</taxon>
        <taxon>Craniata</taxon>
        <taxon>Vertebrata</taxon>
        <taxon>Euteleostomi</taxon>
        <taxon>Archelosauria</taxon>
        <taxon>Archosauria</taxon>
        <taxon>Dinosauria</taxon>
        <taxon>Saurischia</taxon>
        <taxon>Theropoda</taxon>
        <taxon>Coelurosauria</taxon>
        <taxon>Aves</taxon>
        <taxon>Neognathae</taxon>
        <taxon>Neoaves</taxon>
        <taxon>Telluraves</taxon>
        <taxon>Australaves</taxon>
        <taxon>Passeriformes</taxon>
        <taxon>Certhiidae</taxon>
        <taxon>Troglodytinae</taxon>
        <taxon>Thryothorus</taxon>
    </lineage>
</organism>
<dbReference type="CDD" id="cd01472">
    <property type="entry name" value="vWA_collagen"/>
    <property type="match status" value="1"/>
</dbReference>
<dbReference type="Pfam" id="PF00092">
    <property type="entry name" value="VWA"/>
    <property type="match status" value="2"/>
</dbReference>
<dbReference type="GO" id="GO:0030198">
    <property type="term" value="P:extracellular matrix organization"/>
    <property type="evidence" value="ECO:0007669"/>
    <property type="project" value="TreeGrafter"/>
</dbReference>
<dbReference type="InterPro" id="IPR036465">
    <property type="entry name" value="vWFA_dom_sf"/>
</dbReference>
<dbReference type="PANTHER" id="PTHR24023">
    <property type="entry name" value="COLLAGEN ALPHA"/>
    <property type="match status" value="1"/>
</dbReference>
<evidence type="ECO:0000256" key="3">
    <source>
        <dbReference type="ARBA" id="ARBA00022530"/>
    </source>
</evidence>
<dbReference type="GO" id="GO:0004867">
    <property type="term" value="F:serine-type endopeptidase inhibitor activity"/>
    <property type="evidence" value="ECO:0007669"/>
    <property type="project" value="UniProtKB-KW"/>
</dbReference>
<comment type="function">
    <text evidence="12">May act as a cell-binding protein.</text>
</comment>
<feature type="compositionally biased region" description="Pro residues" evidence="15">
    <location>
        <begin position="377"/>
        <end position="394"/>
    </location>
</feature>
<dbReference type="CDD" id="cd22628">
    <property type="entry name" value="Kunitz_collagen_alpha1_XXVIII"/>
    <property type="match status" value="1"/>
</dbReference>
<evidence type="ECO:0000256" key="9">
    <source>
        <dbReference type="ARBA" id="ARBA00022900"/>
    </source>
</evidence>
<keyword evidence="6" id="KW-0677">Repeat</keyword>
<comment type="similarity">
    <text evidence="13">Belongs to the VWA-containing collagen family.</text>
</comment>
<feature type="non-terminal residue" evidence="19">
    <location>
        <position position="1148"/>
    </location>
</feature>
<dbReference type="Pfam" id="PF00014">
    <property type="entry name" value="Kunitz_BPTI"/>
    <property type="match status" value="1"/>
</dbReference>
<comment type="caution">
    <text evidence="19">The sequence shown here is derived from an EMBL/GenBank/DDBJ whole genome shotgun (WGS) entry which is preliminary data.</text>
</comment>
<evidence type="ECO:0000313" key="20">
    <source>
        <dbReference type="Proteomes" id="UP000558509"/>
    </source>
</evidence>
<dbReference type="InterPro" id="IPR050149">
    <property type="entry name" value="Collagen_superfamily"/>
</dbReference>
<feature type="compositionally biased region" description="Low complexity" evidence="15">
    <location>
        <begin position="681"/>
        <end position="690"/>
    </location>
</feature>
<dbReference type="PROSITE" id="PS50279">
    <property type="entry name" value="BPTI_KUNITZ_2"/>
    <property type="match status" value="1"/>
</dbReference>
<dbReference type="Proteomes" id="UP000558509">
    <property type="component" value="Unassembled WGS sequence"/>
</dbReference>
<feature type="compositionally biased region" description="Basic and acidic residues" evidence="15">
    <location>
        <begin position="259"/>
        <end position="299"/>
    </location>
</feature>
<keyword evidence="4" id="KW-0646">Protease inhibitor</keyword>
<comment type="subcellular location">
    <subcellularLocation>
        <location evidence="1">Secreted</location>
        <location evidence="1">Extracellular space</location>
        <location evidence="1">Extracellular matrix</location>
        <location evidence="1">Basement membrane</location>
    </subcellularLocation>
</comment>
<sequence>MRKKCFFFCFILLAVITNQIVRGQNRRKGKNIYSPMPKDEGDMCLVDIVFILDSSESAKNQLFDLQKNFVQNITDSIFQMKPVKSHMYSVKLASMQFSSTVSIDHPFKAWKNVQNFKEKISSLGFIGHGTYSYYAISNATQLFKMESHKRSVKVAFLITDGVDHPNSPNVQVIATTARSIGIYFITIGLSKKTVQEEKLRMISGDSSSKPVLCLDDQNLVVDVALELETLLQKQCVRKICECEKGVKGDKGDSGSAGSKGEKGDPGPKGNKGDAQKGDHGEKGEEGTPGYKGDKGERGECGPPGTKGEIGLQGSAGSTGPRGPQGIRGDPGQPGPKGIQGNKGEQGPPGPYGPAGLPGIGEPGPKGAEGREGKIGLPGPPGIGEPGLPGPPGPAGSPGERGPAGEGIQGQKGEKGSEGIAGPRGPKGEQVKGDKGEQGQVGPQGPPGSPGIGNPGSRGIQGPQGVPGAKGSQGYGRPGPKGEPGKPGQKGEAGLPGTNTSGLKGDTGLPGMPGEKGVKGEKGLTGKKVWKYILLHVKFCFLQGDPGEKGSKGMIGLTGPKGPAGPKGDPGERGLPGVAGSSVWGPPGPKGDPGDKGPPGDDGLPGNSIMGPTGDRGLPGPPGPYGAKGDKGDKGEAGPPGPAGPEGPAGPKGVGDAGPKGDRGIRGHPGPPGPPGWGSMGPKGTMGRKGLPGPPGPPGISIQGDKGEKGNKGFPGPKGSIGMGLPGQKGDYGDKGDPGSKGAKGEIGDPGPPGPKGMEGKKGEPGLSREEVIRLINEICGCGIKCRVTPLELVFVIDSSESVGPDNFNIIKTFVKTFIDKVSANHATTRIGIINFSHKVDLVSSLKQYTSKEYLKSAVDKMPYLGEGTFTASAIQEAIHLFQAARPAVRKVAVVITDGQADSRDKVRLDTVVREAHAADIETFVIGIVQGTDPHYDDFLKEMQLIATDPDGEHVYQIDDFITLSALENKLITKICENESAVYTGKYNILSPSPNLESEIARKDANSQLPKVTTSEVDMLPTEGISYSVMTTSAHRESILPPVYNISEIRPLSPAASPFFGGTAPEDHQPAVWPTQVATTQKKSKLTFTDALSDPRCLEPMKPGDCWDYVVKWYYDKNGNSCGQFWYGGCKGTNNRFETEKECRETCVD</sequence>
<dbReference type="GO" id="GO:0005615">
    <property type="term" value="C:extracellular space"/>
    <property type="evidence" value="ECO:0007669"/>
    <property type="project" value="TreeGrafter"/>
</dbReference>
<feature type="chain" id="PRO_5029597207" description="Collagen alpha-1(XXVIII) chain" evidence="16">
    <location>
        <begin position="24"/>
        <end position="1148"/>
    </location>
</feature>
<dbReference type="PROSITE" id="PS00280">
    <property type="entry name" value="BPTI_KUNITZ_1"/>
    <property type="match status" value="1"/>
</dbReference>
<evidence type="ECO:0000313" key="19">
    <source>
        <dbReference type="EMBL" id="NXA75009.1"/>
    </source>
</evidence>
<keyword evidence="7" id="KW-0084">Basement membrane</keyword>
<name>A0A7K7YCM2_THRLU</name>
<dbReference type="Gene3D" id="4.10.410.10">
    <property type="entry name" value="Pancreatic trypsin inhibitor Kunitz domain"/>
    <property type="match status" value="1"/>
</dbReference>
<feature type="signal peptide" evidence="16">
    <location>
        <begin position="1"/>
        <end position="23"/>
    </location>
</feature>
<evidence type="ECO:0000256" key="11">
    <source>
        <dbReference type="ARBA" id="ARBA00023157"/>
    </source>
</evidence>
<feature type="region of interest" description="Disordered" evidence="15">
    <location>
        <begin position="551"/>
        <end position="765"/>
    </location>
</feature>
<dbReference type="InterPro" id="IPR020901">
    <property type="entry name" value="Prtase_inh_Kunz-CS"/>
</dbReference>
<keyword evidence="9" id="KW-0722">Serine protease inhibitor</keyword>
<accession>A0A7K7YCM2</accession>
<dbReference type="PRINTS" id="PR00453">
    <property type="entry name" value="VWFADOMAIN"/>
</dbReference>
<evidence type="ECO:0000256" key="7">
    <source>
        <dbReference type="ARBA" id="ARBA00022869"/>
    </source>
</evidence>
<keyword evidence="11" id="KW-1015">Disulfide bond</keyword>
<reference evidence="19 20" key="1">
    <citation type="submission" date="2019-09" db="EMBL/GenBank/DDBJ databases">
        <title>Bird 10,000 Genomes (B10K) Project - Family phase.</title>
        <authorList>
            <person name="Zhang G."/>
        </authorList>
    </citation>
    <scope>NUCLEOTIDE SEQUENCE [LARGE SCALE GENOMIC DNA]</scope>
    <source>
        <strain evidence="19">B10K-DU-001-68</strain>
        <tissue evidence="19">Muscle</tissue>
    </source>
</reference>
<evidence type="ECO:0000256" key="15">
    <source>
        <dbReference type="SAM" id="MobiDB-lite"/>
    </source>
</evidence>
<evidence type="ECO:0000259" key="17">
    <source>
        <dbReference type="PROSITE" id="PS50234"/>
    </source>
</evidence>